<dbReference type="EMBL" id="FQZB01000009">
    <property type="protein sequence ID" value="SHJ60673.1"/>
    <property type="molecule type" value="Genomic_DNA"/>
</dbReference>
<evidence type="ECO:0000259" key="5">
    <source>
        <dbReference type="Pfam" id="PF01168"/>
    </source>
</evidence>
<dbReference type="Pfam" id="PF01168">
    <property type="entry name" value="Ala_racemase_N"/>
    <property type="match status" value="1"/>
</dbReference>
<dbReference type="AlphaFoldDB" id="A0A1M6KNT5"/>
<comment type="function">
    <text evidence="2">Pyridoxal 5'-phosphate (PLP)-binding protein, which is involved in PLP homeostasis.</text>
</comment>
<evidence type="ECO:0000256" key="4">
    <source>
        <dbReference type="RuleBase" id="RU004514"/>
    </source>
</evidence>
<keyword evidence="1 2" id="KW-0663">Pyridoxal phosphate</keyword>
<evidence type="ECO:0000313" key="6">
    <source>
        <dbReference type="EMBL" id="SHJ60673.1"/>
    </source>
</evidence>
<protein>
    <recommendedName>
        <fullName evidence="2">Pyridoxal phosphate homeostasis protein</fullName>
        <shortName evidence="2">PLP homeostasis protein</shortName>
    </recommendedName>
</protein>
<dbReference type="STRING" id="1121302.SAMN02745163_02254"/>
<dbReference type="SUPFAM" id="SSF51419">
    <property type="entry name" value="PLP-binding barrel"/>
    <property type="match status" value="1"/>
</dbReference>
<dbReference type="PANTHER" id="PTHR10146:SF14">
    <property type="entry name" value="PYRIDOXAL PHOSPHATE HOMEOSTASIS PROTEIN"/>
    <property type="match status" value="1"/>
</dbReference>
<dbReference type="CDD" id="cd00635">
    <property type="entry name" value="PLPDE_III_YBL036c_like"/>
    <property type="match status" value="1"/>
</dbReference>
<accession>A0A1M6KNT5</accession>
<dbReference type="OrthoDB" id="9804072at2"/>
<proteinExistence type="inferred from homology"/>
<dbReference type="Gene3D" id="3.20.20.10">
    <property type="entry name" value="Alanine racemase"/>
    <property type="match status" value="1"/>
</dbReference>
<dbReference type="HAMAP" id="MF_02087">
    <property type="entry name" value="PLP_homeostasis"/>
    <property type="match status" value="1"/>
</dbReference>
<dbReference type="PIRSF" id="PIRSF004848">
    <property type="entry name" value="YBL036c_PLPDEIII"/>
    <property type="match status" value="1"/>
</dbReference>
<name>A0A1M6KNT5_9CLOT</name>
<evidence type="ECO:0000256" key="3">
    <source>
        <dbReference type="PIRSR" id="PIRSR004848-1"/>
    </source>
</evidence>
<feature type="modified residue" description="N6-(pyridoxal phosphate)lysine" evidence="2 3">
    <location>
        <position position="25"/>
    </location>
</feature>
<dbReference type="RefSeq" id="WP_072987321.1">
    <property type="nucleotide sequence ID" value="NZ_FQZB01000009.1"/>
</dbReference>
<dbReference type="GO" id="GO:0030170">
    <property type="term" value="F:pyridoxal phosphate binding"/>
    <property type="evidence" value="ECO:0007669"/>
    <property type="project" value="UniProtKB-UniRule"/>
</dbReference>
<comment type="cofactor">
    <cofactor evidence="3">
        <name>pyridoxal 5'-phosphate</name>
        <dbReference type="ChEBI" id="CHEBI:597326"/>
    </cofactor>
</comment>
<dbReference type="InterPro" id="IPR029066">
    <property type="entry name" value="PLP-binding_barrel"/>
</dbReference>
<dbReference type="InterPro" id="IPR001608">
    <property type="entry name" value="Ala_racemase_N"/>
</dbReference>
<dbReference type="InterPro" id="IPR011078">
    <property type="entry name" value="PyrdxlP_homeostasis"/>
</dbReference>
<gene>
    <name evidence="6" type="ORF">SAMN02745163_02254</name>
</gene>
<evidence type="ECO:0000256" key="1">
    <source>
        <dbReference type="ARBA" id="ARBA00022898"/>
    </source>
</evidence>
<dbReference type="PROSITE" id="PS01211">
    <property type="entry name" value="UPF0001"/>
    <property type="match status" value="1"/>
</dbReference>
<evidence type="ECO:0000256" key="2">
    <source>
        <dbReference type="HAMAP-Rule" id="MF_02087"/>
    </source>
</evidence>
<feature type="domain" description="Alanine racemase N-terminal" evidence="5">
    <location>
        <begin position="3"/>
        <end position="216"/>
    </location>
</feature>
<reference evidence="6 7" key="1">
    <citation type="submission" date="2016-11" db="EMBL/GenBank/DDBJ databases">
        <authorList>
            <person name="Jaros S."/>
            <person name="Januszkiewicz K."/>
            <person name="Wedrychowicz H."/>
        </authorList>
    </citation>
    <scope>NUCLEOTIDE SEQUENCE [LARGE SCALE GENOMIC DNA]</scope>
    <source>
        <strain evidence="6 7">DSM 21758</strain>
    </source>
</reference>
<organism evidence="6 7">
    <name type="scientific">Clostridium cavendishii DSM 21758</name>
    <dbReference type="NCBI Taxonomy" id="1121302"/>
    <lineage>
        <taxon>Bacteria</taxon>
        <taxon>Bacillati</taxon>
        <taxon>Bacillota</taxon>
        <taxon>Clostridia</taxon>
        <taxon>Eubacteriales</taxon>
        <taxon>Clostridiaceae</taxon>
        <taxon>Clostridium</taxon>
    </lineage>
</organism>
<sequence>MDIKNNLINIEKSIPKDVKLVAVSKYKPIEMLQEAYEAGIRDFGENKVQELQDKYDKFHKDVKWHFIGHLQTNKVKYIVGKVNLIHSLDSVKLLNELEKNYKNKDIIADVLIQINIGREENKYGILEEELISLIEEVEKCSFVKVKGLMAILPKGDEVSNREYFKRMYKIWSDMKAKNFKNITMEILSMGMSNDYKIAIEEGANMVRVGQGIFGKRD</sequence>
<dbReference type="Proteomes" id="UP000184310">
    <property type="component" value="Unassembled WGS sequence"/>
</dbReference>
<comment type="similarity">
    <text evidence="2 4">Belongs to the pyridoxal phosphate-binding protein YggS/PROSC family.</text>
</comment>
<dbReference type="PANTHER" id="PTHR10146">
    <property type="entry name" value="PROLINE SYNTHETASE CO-TRANSCRIBED BACTERIAL HOMOLOG PROTEIN"/>
    <property type="match status" value="1"/>
</dbReference>
<evidence type="ECO:0000313" key="7">
    <source>
        <dbReference type="Proteomes" id="UP000184310"/>
    </source>
</evidence>
<dbReference type="NCBIfam" id="TIGR00044">
    <property type="entry name" value="YggS family pyridoxal phosphate-dependent enzyme"/>
    <property type="match status" value="1"/>
</dbReference>
<keyword evidence="7" id="KW-1185">Reference proteome</keyword>
<dbReference type="FunFam" id="3.20.20.10:FF:000018">
    <property type="entry name" value="Pyridoxal phosphate homeostasis protein"/>
    <property type="match status" value="1"/>
</dbReference>